<dbReference type="PRINTS" id="PR00080">
    <property type="entry name" value="SDRFAMILY"/>
</dbReference>
<evidence type="ECO:0000256" key="25">
    <source>
        <dbReference type="ARBA" id="ARBA00081936"/>
    </source>
</evidence>
<dbReference type="PROSITE" id="PS00061">
    <property type="entry name" value="ADH_SHORT"/>
    <property type="match status" value="1"/>
</dbReference>
<evidence type="ECO:0000256" key="23">
    <source>
        <dbReference type="ARBA" id="ARBA00077835"/>
    </source>
</evidence>
<evidence type="ECO:0000256" key="11">
    <source>
        <dbReference type="ARBA" id="ARBA00023098"/>
    </source>
</evidence>
<evidence type="ECO:0000256" key="6">
    <source>
        <dbReference type="ARBA" id="ARBA00022516"/>
    </source>
</evidence>
<dbReference type="NCBIfam" id="NF009466">
    <property type="entry name" value="PRK12826.1-2"/>
    <property type="match status" value="1"/>
</dbReference>
<evidence type="ECO:0000256" key="27">
    <source>
        <dbReference type="ARBA" id="ARBA00083258"/>
    </source>
</evidence>
<dbReference type="InterPro" id="IPR036291">
    <property type="entry name" value="NAD(P)-bd_dom_sf"/>
</dbReference>
<dbReference type="InterPro" id="IPR002347">
    <property type="entry name" value="SDR_fam"/>
</dbReference>
<dbReference type="EC" id="1.1.1.62" evidence="14"/>
<comment type="pathway">
    <text evidence="15">Steroid biosynthesis; estrogen biosynthesis.</text>
</comment>
<comment type="subunit">
    <text evidence="20">Heterotetramer with CBR4; contains two molecules of HSD17B8 and CBR4.</text>
</comment>
<comment type="subcellular location">
    <subcellularLocation>
        <location evidence="1">Mitochondrion matrix</location>
    </subcellularLocation>
</comment>
<comment type="pathway">
    <text evidence="2">Lipid metabolism; fatty acid biosynthesis.</text>
</comment>
<evidence type="ECO:0000256" key="3">
    <source>
        <dbReference type="ARBA" id="ARBA00005198"/>
    </source>
</evidence>
<protein>
    <recommendedName>
        <fullName evidence="22">(3R)-3-hydroxyacyl-CoA dehydrogenase</fullName>
        <ecNumber evidence="21">1.1.1.239</ecNumber>
        <ecNumber evidence="14">1.1.1.62</ecNumber>
        <ecNumber evidence="5">1.1.1.n12</ecNumber>
    </recommendedName>
    <alternativeName>
        <fullName evidence="24">17-beta-hydroxysteroid dehydrogenase 8</fullName>
    </alternativeName>
    <alternativeName>
        <fullName evidence="23">3-ketoacyl-[acyl-carrier-protein] reductase alpha subunit</fullName>
    </alternativeName>
    <alternativeName>
        <fullName evidence="26">3-oxoacyl-[acyl-carrier-protein] reductase</fullName>
    </alternativeName>
    <alternativeName>
        <fullName evidence="27">Estradiol 17-beta-dehydrogenase 8</fullName>
    </alternativeName>
    <alternativeName>
        <fullName evidence="25">Testosterone 17-beta-dehydrogenase 8</fullName>
    </alternativeName>
</protein>
<dbReference type="GO" id="GO:0006633">
    <property type="term" value="P:fatty acid biosynthetic process"/>
    <property type="evidence" value="ECO:0007669"/>
    <property type="project" value="UniProtKB-KW"/>
</dbReference>
<evidence type="ECO:0000256" key="20">
    <source>
        <dbReference type="ARBA" id="ARBA00065174"/>
    </source>
</evidence>
<dbReference type="PRINTS" id="PR00081">
    <property type="entry name" value="GDHRDH"/>
</dbReference>
<evidence type="ECO:0000256" key="8">
    <source>
        <dbReference type="ARBA" id="ARBA00022832"/>
    </source>
</evidence>
<keyword evidence="7" id="KW-0597">Phosphoprotein</keyword>
<evidence type="ECO:0000256" key="21">
    <source>
        <dbReference type="ARBA" id="ARBA00066822"/>
    </source>
</evidence>
<dbReference type="GO" id="GO:0004303">
    <property type="term" value="F:estradiol 17-beta-dehydrogenase [NAD(P)+] activity"/>
    <property type="evidence" value="ECO:0007669"/>
    <property type="project" value="UniProtKB-EC"/>
</dbReference>
<accession>V9LAD4</accession>
<dbReference type="FunFam" id="3.40.50.720:FF:000231">
    <property type="entry name" value="Estradiol 17-beta-dehydrogenase 8"/>
    <property type="match status" value="1"/>
</dbReference>
<evidence type="ECO:0000256" key="24">
    <source>
        <dbReference type="ARBA" id="ARBA00081419"/>
    </source>
</evidence>
<sequence length="255" mass="26986">MAAALRLRWRLAIVTGGGSGIGRAVCQRFAEEGASVAVVDVEGVGARETLGGLARGPEEQLHTAFTTDISNSHSVSRLFTSIQECYSRPACVAVNCAGVTRDQLFLKMSEEAFDEVIQVNLKGTFLVSQAMAEALIRSGAKKGSIINIGSIVGKMGNVGQTNYSASKAGVVGLTKSIARELGRVGVRCNAVLPGFIESPMTDKIPRKLLEKYKELVPLGRFGDPVDVANVCVFLASDESRYITGTSVEVTGGLFL</sequence>
<keyword evidence="8" id="KW-0276">Fatty acid metabolism</keyword>
<evidence type="ECO:0000256" key="10">
    <source>
        <dbReference type="ARBA" id="ARBA00023027"/>
    </source>
</evidence>
<dbReference type="InterPro" id="IPR020904">
    <property type="entry name" value="Sc_DH/Rdtase_CS"/>
</dbReference>
<evidence type="ECO:0000256" key="12">
    <source>
        <dbReference type="ARBA" id="ARBA00023128"/>
    </source>
</evidence>
<keyword evidence="13" id="KW-0275">Fatty acid biosynthesis</keyword>
<comment type="catalytic activity">
    <reaction evidence="18">
        <text>17beta-hydroxy-5alpha-androstan-3-one + NAD(+) = 5alpha-androstan-3,17-dione + NADH + H(+)</text>
        <dbReference type="Rhea" id="RHEA:41992"/>
        <dbReference type="ChEBI" id="CHEBI:15378"/>
        <dbReference type="ChEBI" id="CHEBI:15994"/>
        <dbReference type="ChEBI" id="CHEBI:16330"/>
        <dbReference type="ChEBI" id="CHEBI:57540"/>
        <dbReference type="ChEBI" id="CHEBI:57945"/>
    </reaction>
    <physiologicalReaction direction="left-to-right" evidence="18">
        <dbReference type="Rhea" id="RHEA:41993"/>
    </physiologicalReaction>
</comment>
<dbReference type="GO" id="GO:0005759">
    <property type="term" value="C:mitochondrial matrix"/>
    <property type="evidence" value="ECO:0007669"/>
    <property type="project" value="UniProtKB-SubCell"/>
</dbReference>
<evidence type="ECO:0000256" key="13">
    <source>
        <dbReference type="ARBA" id="ARBA00023160"/>
    </source>
</evidence>
<evidence type="ECO:0000256" key="15">
    <source>
        <dbReference type="ARBA" id="ARBA00037929"/>
    </source>
</evidence>
<dbReference type="CDD" id="cd05333">
    <property type="entry name" value="BKR_SDR_c"/>
    <property type="match status" value="1"/>
</dbReference>
<feature type="domain" description="Ketoreductase" evidence="28">
    <location>
        <begin position="10"/>
        <end position="196"/>
    </location>
</feature>
<dbReference type="EC" id="1.1.1.239" evidence="21"/>
<dbReference type="EMBL" id="JW876091">
    <property type="protein sequence ID" value="AFP08608.1"/>
    <property type="molecule type" value="mRNA"/>
</dbReference>
<dbReference type="SMART" id="SM00822">
    <property type="entry name" value="PKS_KR"/>
    <property type="match status" value="1"/>
</dbReference>
<dbReference type="Gene3D" id="3.40.50.720">
    <property type="entry name" value="NAD(P)-binding Rossmann-like Domain"/>
    <property type="match status" value="1"/>
</dbReference>
<keyword evidence="11" id="KW-0443">Lipid metabolism</keyword>
<comment type="pathway">
    <text evidence="3">Lipid metabolism; mitochondrial fatty acid beta-oxidation.</text>
</comment>
<evidence type="ECO:0000256" key="7">
    <source>
        <dbReference type="ARBA" id="ARBA00022553"/>
    </source>
</evidence>
<comment type="similarity">
    <text evidence="4">Belongs to the short-chain dehydrogenases/reductases (SDR) family.</text>
</comment>
<comment type="catalytic activity">
    <reaction evidence="19">
        <text>a (3R)-3-hydroxyacyl-CoA + NAD(+) = a 3-oxoacyl-CoA + NADH + H(+)</text>
        <dbReference type="Rhea" id="RHEA:32711"/>
        <dbReference type="ChEBI" id="CHEBI:15378"/>
        <dbReference type="ChEBI" id="CHEBI:57319"/>
        <dbReference type="ChEBI" id="CHEBI:57540"/>
        <dbReference type="ChEBI" id="CHEBI:57945"/>
        <dbReference type="ChEBI" id="CHEBI:90726"/>
        <dbReference type="EC" id="1.1.1.n12"/>
    </reaction>
    <physiologicalReaction direction="left-to-right" evidence="19">
        <dbReference type="Rhea" id="RHEA:32712"/>
    </physiologicalReaction>
</comment>
<comment type="catalytic activity">
    <reaction evidence="17">
        <text>testosterone + NAD(+) = androst-4-ene-3,17-dione + NADH + H(+)</text>
        <dbReference type="Rhea" id="RHEA:14929"/>
        <dbReference type="ChEBI" id="CHEBI:15378"/>
        <dbReference type="ChEBI" id="CHEBI:16422"/>
        <dbReference type="ChEBI" id="CHEBI:17347"/>
        <dbReference type="ChEBI" id="CHEBI:57540"/>
        <dbReference type="ChEBI" id="CHEBI:57945"/>
        <dbReference type="EC" id="1.1.1.239"/>
    </reaction>
    <physiologicalReaction direction="left-to-right" evidence="17">
        <dbReference type="Rhea" id="RHEA:14930"/>
    </physiologicalReaction>
</comment>
<evidence type="ECO:0000256" key="19">
    <source>
        <dbReference type="ARBA" id="ARBA00052680"/>
    </source>
</evidence>
<dbReference type="InterPro" id="IPR057326">
    <property type="entry name" value="KR_dom"/>
</dbReference>
<organism evidence="29">
    <name type="scientific">Callorhinchus milii</name>
    <name type="common">Ghost shark</name>
    <dbReference type="NCBI Taxonomy" id="7868"/>
    <lineage>
        <taxon>Eukaryota</taxon>
        <taxon>Metazoa</taxon>
        <taxon>Chordata</taxon>
        <taxon>Craniata</taxon>
        <taxon>Vertebrata</taxon>
        <taxon>Chondrichthyes</taxon>
        <taxon>Holocephali</taxon>
        <taxon>Chimaeriformes</taxon>
        <taxon>Callorhinchidae</taxon>
        <taxon>Callorhinchus</taxon>
    </lineage>
</organism>
<evidence type="ECO:0000256" key="4">
    <source>
        <dbReference type="ARBA" id="ARBA00006484"/>
    </source>
</evidence>
<evidence type="ECO:0000256" key="2">
    <source>
        <dbReference type="ARBA" id="ARBA00005194"/>
    </source>
</evidence>
<dbReference type="PANTHER" id="PTHR42760">
    <property type="entry name" value="SHORT-CHAIN DEHYDROGENASES/REDUCTASES FAMILY MEMBER"/>
    <property type="match status" value="1"/>
</dbReference>
<dbReference type="PANTHER" id="PTHR42760:SF83">
    <property type="entry name" value="(3R)-3-HYDROXYACYL-COA DEHYDROGENASE"/>
    <property type="match status" value="1"/>
</dbReference>
<evidence type="ECO:0000256" key="14">
    <source>
        <dbReference type="ARBA" id="ARBA00024072"/>
    </source>
</evidence>
<evidence type="ECO:0000256" key="17">
    <source>
        <dbReference type="ARBA" id="ARBA00050232"/>
    </source>
</evidence>
<reference evidence="29" key="1">
    <citation type="journal article" date="2014" name="Nature">
        <title>Elephant shark genome provides unique insights into gnathostome evolution.</title>
        <authorList>
            <consortium name="International Elephant Shark Genome Sequencing Consortium"/>
            <person name="Venkatesh B."/>
            <person name="Lee A.P."/>
            <person name="Ravi V."/>
            <person name="Maurya A.K."/>
            <person name="Lian M.M."/>
            <person name="Swann J.B."/>
            <person name="Ohta Y."/>
            <person name="Flajnik M.F."/>
            <person name="Sutoh Y."/>
            <person name="Kasahara M."/>
            <person name="Hoon S."/>
            <person name="Gangu V."/>
            <person name="Roy S.W."/>
            <person name="Irimia M."/>
            <person name="Korzh V."/>
            <person name="Kondrychyn I."/>
            <person name="Lim Z.W."/>
            <person name="Tay B.H."/>
            <person name="Tohari S."/>
            <person name="Kong K.W."/>
            <person name="Ho S."/>
            <person name="Lorente-Galdos B."/>
            <person name="Quilez J."/>
            <person name="Marques-Bonet T."/>
            <person name="Raney B.J."/>
            <person name="Ingham P.W."/>
            <person name="Tay A."/>
            <person name="Hillier L.W."/>
            <person name="Minx P."/>
            <person name="Boehm T."/>
            <person name="Wilson R.K."/>
            <person name="Brenner S."/>
            <person name="Warren W.C."/>
        </authorList>
    </citation>
    <scope>NUCLEOTIDE SEQUENCE</scope>
    <source>
        <tissue evidence="29">Liver</tissue>
    </source>
</reference>
<proteinExistence type="evidence at transcript level"/>
<dbReference type="GO" id="GO:0008210">
    <property type="term" value="P:estrogen metabolic process"/>
    <property type="evidence" value="ECO:0007669"/>
    <property type="project" value="UniProtKB-ARBA"/>
</dbReference>
<evidence type="ECO:0000256" key="16">
    <source>
        <dbReference type="ARBA" id="ARBA00049069"/>
    </source>
</evidence>
<evidence type="ECO:0000313" key="29">
    <source>
        <dbReference type="EMBL" id="AFP08608.1"/>
    </source>
</evidence>
<name>V9LAD4_CALMI</name>
<comment type="catalytic activity">
    <reaction evidence="16">
        <text>17beta-estradiol + NAD(+) = estrone + NADH + H(+)</text>
        <dbReference type="Rhea" id="RHEA:24612"/>
        <dbReference type="ChEBI" id="CHEBI:15378"/>
        <dbReference type="ChEBI" id="CHEBI:16469"/>
        <dbReference type="ChEBI" id="CHEBI:17263"/>
        <dbReference type="ChEBI" id="CHEBI:57540"/>
        <dbReference type="ChEBI" id="CHEBI:57945"/>
        <dbReference type="EC" id="1.1.1.62"/>
    </reaction>
    <physiologicalReaction direction="left-to-right" evidence="16">
        <dbReference type="Rhea" id="RHEA:24613"/>
    </physiologicalReaction>
    <physiologicalReaction direction="right-to-left" evidence="16">
        <dbReference type="Rhea" id="RHEA:24614"/>
    </physiologicalReaction>
</comment>
<evidence type="ECO:0000259" key="28">
    <source>
        <dbReference type="SMART" id="SM00822"/>
    </source>
</evidence>
<dbReference type="Pfam" id="PF13561">
    <property type="entry name" value="adh_short_C2"/>
    <property type="match status" value="1"/>
</dbReference>
<dbReference type="EC" id="1.1.1.n12" evidence="5"/>
<dbReference type="SUPFAM" id="SSF51735">
    <property type="entry name" value="NAD(P)-binding Rossmann-fold domains"/>
    <property type="match status" value="1"/>
</dbReference>
<keyword evidence="12" id="KW-0496">Mitochondrion</keyword>
<keyword evidence="10" id="KW-0520">NAD</keyword>
<evidence type="ECO:0000256" key="26">
    <source>
        <dbReference type="ARBA" id="ARBA00083097"/>
    </source>
</evidence>
<evidence type="ECO:0000256" key="1">
    <source>
        <dbReference type="ARBA" id="ARBA00004305"/>
    </source>
</evidence>
<keyword evidence="6" id="KW-0444">Lipid biosynthesis</keyword>
<evidence type="ECO:0000256" key="18">
    <source>
        <dbReference type="ARBA" id="ARBA00050435"/>
    </source>
</evidence>
<dbReference type="AlphaFoldDB" id="V9LAD4"/>
<dbReference type="GO" id="GO:0047035">
    <property type="term" value="F:testosterone dehydrogenase (NAD+) activity"/>
    <property type="evidence" value="ECO:0007669"/>
    <property type="project" value="UniProtKB-EC"/>
</dbReference>
<evidence type="ECO:0000256" key="5">
    <source>
        <dbReference type="ARBA" id="ARBA00012456"/>
    </source>
</evidence>
<evidence type="ECO:0000256" key="9">
    <source>
        <dbReference type="ARBA" id="ARBA00023002"/>
    </source>
</evidence>
<keyword evidence="9" id="KW-0560">Oxidoreductase</keyword>
<dbReference type="GO" id="GO:0048038">
    <property type="term" value="F:quinone binding"/>
    <property type="evidence" value="ECO:0007669"/>
    <property type="project" value="TreeGrafter"/>
</dbReference>
<evidence type="ECO:0000256" key="22">
    <source>
        <dbReference type="ARBA" id="ARBA00070911"/>
    </source>
</evidence>